<dbReference type="Proteomes" id="UP001060085">
    <property type="component" value="Linkage Group LG07"/>
</dbReference>
<keyword evidence="2" id="KW-1185">Reference proteome</keyword>
<gene>
    <name evidence="1" type="ORF">M9H77_32795</name>
</gene>
<name>A0ACC0A6H3_CATRO</name>
<protein>
    <submittedName>
        <fullName evidence="1">Uncharacterized protein</fullName>
    </submittedName>
</protein>
<evidence type="ECO:0000313" key="1">
    <source>
        <dbReference type="EMBL" id="KAI5655608.1"/>
    </source>
</evidence>
<comment type="caution">
    <text evidence="1">The sequence shown here is derived from an EMBL/GenBank/DDBJ whole genome shotgun (WGS) entry which is preliminary data.</text>
</comment>
<reference evidence="2" key="1">
    <citation type="journal article" date="2023" name="Nat. Plants">
        <title>Single-cell RNA sequencing provides a high-resolution roadmap for understanding the multicellular compartmentation of specialized metabolism.</title>
        <authorList>
            <person name="Sun S."/>
            <person name="Shen X."/>
            <person name="Li Y."/>
            <person name="Li Y."/>
            <person name="Wang S."/>
            <person name="Li R."/>
            <person name="Zhang H."/>
            <person name="Shen G."/>
            <person name="Guo B."/>
            <person name="Wei J."/>
            <person name="Xu J."/>
            <person name="St-Pierre B."/>
            <person name="Chen S."/>
            <person name="Sun C."/>
        </authorList>
    </citation>
    <scope>NUCLEOTIDE SEQUENCE [LARGE SCALE GENOMIC DNA]</scope>
</reference>
<dbReference type="EMBL" id="CM044707">
    <property type="protein sequence ID" value="KAI5655608.1"/>
    <property type="molecule type" value="Genomic_DNA"/>
</dbReference>
<accession>A0ACC0A6H3</accession>
<organism evidence="1 2">
    <name type="scientific">Catharanthus roseus</name>
    <name type="common">Madagascar periwinkle</name>
    <name type="synonym">Vinca rosea</name>
    <dbReference type="NCBI Taxonomy" id="4058"/>
    <lineage>
        <taxon>Eukaryota</taxon>
        <taxon>Viridiplantae</taxon>
        <taxon>Streptophyta</taxon>
        <taxon>Embryophyta</taxon>
        <taxon>Tracheophyta</taxon>
        <taxon>Spermatophyta</taxon>
        <taxon>Magnoliopsida</taxon>
        <taxon>eudicotyledons</taxon>
        <taxon>Gunneridae</taxon>
        <taxon>Pentapetalae</taxon>
        <taxon>asterids</taxon>
        <taxon>lamiids</taxon>
        <taxon>Gentianales</taxon>
        <taxon>Apocynaceae</taxon>
        <taxon>Rauvolfioideae</taxon>
        <taxon>Vinceae</taxon>
        <taxon>Catharanthinae</taxon>
        <taxon>Catharanthus</taxon>
    </lineage>
</organism>
<proteinExistence type="predicted"/>
<sequence length="337" mass="36191">MIFVLAGFQTLEPKDVSFLTILKGANSILPQVVLASTVLALVYPPSFTWFTNRYYAPALGFLMFAVGLNSSEEDFLEAFNRPAAIFAGYVGQFVVKPILGYLFGTIAMTIFSLPMPLAAGIMLTSCVSGAQLSNYATFLTDPFMAPLSIVMTSLSTASAVFVTPLLSLLLIGKRLPVDVKGMVSNILQIVVSPIAAGLLLNRFFPRLSDAIRPFLPPLSVFVTALCVGAPLAININAVLSPFGLSVLMLVIVFHLSAFISGYTLTGLFFRNAPDVKALQRTLSYETGMQSSLLALALANKFFQDPLVGVPPAISVVIMSLMGFSLVMLWAKKKEPAV</sequence>
<evidence type="ECO:0000313" key="2">
    <source>
        <dbReference type="Proteomes" id="UP001060085"/>
    </source>
</evidence>